<reference evidence="1" key="1">
    <citation type="submission" date="2021-01" db="EMBL/GenBank/DDBJ databases">
        <authorList>
            <person name="Kaushik A."/>
        </authorList>
    </citation>
    <scope>NUCLEOTIDE SEQUENCE</scope>
    <source>
        <strain evidence="1">AG6-10EEA</strain>
    </source>
</reference>
<organism evidence="1 2">
    <name type="scientific">Rhizoctonia solani</name>
    <dbReference type="NCBI Taxonomy" id="456999"/>
    <lineage>
        <taxon>Eukaryota</taxon>
        <taxon>Fungi</taxon>
        <taxon>Dikarya</taxon>
        <taxon>Basidiomycota</taxon>
        <taxon>Agaricomycotina</taxon>
        <taxon>Agaricomycetes</taxon>
        <taxon>Cantharellales</taxon>
        <taxon>Ceratobasidiaceae</taxon>
        <taxon>Rhizoctonia</taxon>
    </lineage>
</organism>
<protein>
    <submittedName>
        <fullName evidence="1">Uncharacterized protein</fullName>
    </submittedName>
</protein>
<evidence type="ECO:0000313" key="2">
    <source>
        <dbReference type="Proteomes" id="UP000663853"/>
    </source>
</evidence>
<dbReference type="Proteomes" id="UP000663853">
    <property type="component" value="Unassembled WGS sequence"/>
</dbReference>
<comment type="caution">
    <text evidence="1">The sequence shown here is derived from an EMBL/GenBank/DDBJ whole genome shotgun (WGS) entry which is preliminary data.</text>
</comment>
<evidence type="ECO:0000313" key="1">
    <source>
        <dbReference type="EMBL" id="CAE6439677.1"/>
    </source>
</evidence>
<gene>
    <name evidence="1" type="ORF">RDB_LOCUS35166</name>
</gene>
<name>A0A8H3ARF2_9AGAM</name>
<dbReference type="EMBL" id="CAJMXA010000684">
    <property type="protein sequence ID" value="CAE6439677.1"/>
    <property type="molecule type" value="Genomic_DNA"/>
</dbReference>
<proteinExistence type="predicted"/>
<accession>A0A8H3ARF2</accession>
<dbReference type="AlphaFoldDB" id="A0A8H3ARF2"/>
<sequence length="387" mass="44350">MFPSSRLPSAPPPGSSYYVSNALIVAKRVALRLDAPVRVRFNGEPGDHNSFPSWYQRNEHAQIQCMQLRKETKAPFFHEYVAFRLKDNRYFRIDRRQLPDERSPMACAEEGVEAYDTIEQITDLEDSMYNPSDCLIQLDFMWGATLDTFLGIFSGIAEHGQAHVYTVQRYNCYFHAQAVIICTLCYTCGWSDPCLWRTNSAYLGGTGATKTQMPLAILGKYPGIDIKILDRRQQIKESPPINSNLELASSAERGATRRVSLRLVHAKFKSAQPSATQKSNMKDSTIGGLQKYLSDMICVHSTRVELYKFLLGCSAREVERDIKVAMNEIWWAFFGRDSLESLRYLHTQRRFKIIQTPSLWEPKFIQRPLEHSRGLEHCKEAPFPTLT</sequence>